<evidence type="ECO:0000256" key="2">
    <source>
        <dbReference type="ARBA" id="ARBA00005381"/>
    </source>
</evidence>
<feature type="transmembrane region" description="Helical" evidence="7">
    <location>
        <begin position="357"/>
        <end position="380"/>
    </location>
</feature>
<evidence type="ECO:0000256" key="1">
    <source>
        <dbReference type="ARBA" id="ARBA00004196"/>
    </source>
</evidence>
<comment type="subcellular location">
    <subcellularLocation>
        <location evidence="1">Cell envelope</location>
    </subcellularLocation>
</comment>
<dbReference type="GO" id="GO:0006171">
    <property type="term" value="P:cAMP biosynthetic process"/>
    <property type="evidence" value="ECO:0007669"/>
    <property type="project" value="TreeGrafter"/>
</dbReference>
<proteinExistence type="inferred from homology"/>
<dbReference type="GO" id="GO:0004016">
    <property type="term" value="F:adenylate cyclase activity"/>
    <property type="evidence" value="ECO:0007669"/>
    <property type="project" value="UniProtKB-ARBA"/>
</dbReference>
<evidence type="ECO:0000256" key="6">
    <source>
        <dbReference type="ARBA" id="ARBA00023136"/>
    </source>
</evidence>
<accession>A0A4U0PUE4</accession>
<dbReference type="OrthoDB" id="9802500at2"/>
<dbReference type="InterPro" id="IPR001054">
    <property type="entry name" value="A/G_cyclase"/>
</dbReference>
<dbReference type="GO" id="GO:0035556">
    <property type="term" value="P:intracellular signal transduction"/>
    <property type="evidence" value="ECO:0007669"/>
    <property type="project" value="InterPro"/>
</dbReference>
<gene>
    <name evidence="9" type="ORF">FAZ21_13190</name>
</gene>
<name>A0A4U0PUE4_9NEIS</name>
<dbReference type="SUPFAM" id="SSF55073">
    <property type="entry name" value="Nucleotide cyclase"/>
    <property type="match status" value="1"/>
</dbReference>
<dbReference type="InterPro" id="IPR050697">
    <property type="entry name" value="Adenylyl/Guanylyl_Cyclase_3/4"/>
</dbReference>
<protein>
    <submittedName>
        <fullName evidence="9">Adenylate/guanylate cyclase domain-containing protein</fullName>
    </submittedName>
</protein>
<evidence type="ECO:0000313" key="9">
    <source>
        <dbReference type="EMBL" id="TJZ72076.1"/>
    </source>
</evidence>
<keyword evidence="6 7" id="KW-0472">Membrane</keyword>
<comment type="caution">
    <text evidence="9">The sequence shown here is derived from an EMBL/GenBank/DDBJ whole genome shotgun (WGS) entry which is preliminary data.</text>
</comment>
<dbReference type="AlphaFoldDB" id="A0A4U0PUE4"/>
<dbReference type="SMART" id="SM01080">
    <property type="entry name" value="CHASE2"/>
    <property type="match status" value="1"/>
</dbReference>
<reference evidence="9 10" key="1">
    <citation type="submission" date="2019-04" db="EMBL/GenBank/DDBJ databases">
        <title>Chitiniphilus eburnea sp. nov., a novel chitinolytic bacterium isolated from aquaculture sludge.</title>
        <authorList>
            <person name="Sheng M."/>
        </authorList>
    </citation>
    <scope>NUCLEOTIDE SEQUENCE [LARGE SCALE GENOMIC DNA]</scope>
    <source>
        <strain evidence="9 10">HX-2-15</strain>
    </source>
</reference>
<keyword evidence="3" id="KW-1003">Cell membrane</keyword>
<comment type="similarity">
    <text evidence="2">Belongs to the adenylyl cyclase class-3 family.</text>
</comment>
<dbReference type="Pfam" id="PF05226">
    <property type="entry name" value="CHASE2"/>
    <property type="match status" value="1"/>
</dbReference>
<feature type="domain" description="Guanylate cyclase" evidence="8">
    <location>
        <begin position="423"/>
        <end position="554"/>
    </location>
</feature>
<feature type="transmembrane region" description="Helical" evidence="7">
    <location>
        <begin position="331"/>
        <end position="351"/>
    </location>
</feature>
<dbReference type="RefSeq" id="WP_136773904.1">
    <property type="nucleotide sequence ID" value="NZ_CP156074.1"/>
</dbReference>
<keyword evidence="10" id="KW-1185">Reference proteome</keyword>
<dbReference type="FunFam" id="3.30.70.1230:FF:000016">
    <property type="entry name" value="Adenylate/guanylate cyclase domain-containing protein"/>
    <property type="match status" value="1"/>
</dbReference>
<dbReference type="Pfam" id="PF00211">
    <property type="entry name" value="Guanylate_cyc"/>
    <property type="match status" value="1"/>
</dbReference>
<dbReference type="CDD" id="cd07302">
    <property type="entry name" value="CHD"/>
    <property type="match status" value="1"/>
</dbReference>
<evidence type="ECO:0000256" key="3">
    <source>
        <dbReference type="ARBA" id="ARBA00022475"/>
    </source>
</evidence>
<dbReference type="PROSITE" id="PS50125">
    <property type="entry name" value="GUANYLATE_CYCLASE_2"/>
    <property type="match status" value="1"/>
</dbReference>
<keyword evidence="4 7" id="KW-0812">Transmembrane</keyword>
<evidence type="ECO:0000313" key="10">
    <source>
        <dbReference type="Proteomes" id="UP000310016"/>
    </source>
</evidence>
<dbReference type="InterPro" id="IPR007890">
    <property type="entry name" value="CHASE2"/>
</dbReference>
<evidence type="ECO:0000259" key="8">
    <source>
        <dbReference type="PROSITE" id="PS50125"/>
    </source>
</evidence>
<dbReference type="GO" id="GO:0030313">
    <property type="term" value="C:cell envelope"/>
    <property type="evidence" value="ECO:0007669"/>
    <property type="project" value="UniProtKB-SubCell"/>
</dbReference>
<dbReference type="PANTHER" id="PTHR43081:SF1">
    <property type="entry name" value="ADENYLATE CYCLASE, TERMINAL-DIFFERENTIATION SPECIFIC"/>
    <property type="match status" value="1"/>
</dbReference>
<evidence type="ECO:0000256" key="7">
    <source>
        <dbReference type="SAM" id="Phobius"/>
    </source>
</evidence>
<dbReference type="InterPro" id="IPR029787">
    <property type="entry name" value="Nucleotide_cyclase"/>
</dbReference>
<evidence type="ECO:0000256" key="4">
    <source>
        <dbReference type="ARBA" id="ARBA00022692"/>
    </source>
</evidence>
<dbReference type="PANTHER" id="PTHR43081">
    <property type="entry name" value="ADENYLATE CYCLASE, TERMINAL-DIFFERENTIATION SPECIFIC-RELATED"/>
    <property type="match status" value="1"/>
</dbReference>
<sequence length="611" mass="67317">MSQQRRFFALFILIFLLVLLDYGGLDLSRSLDDRAGDALMRQHVATRTASPDIVVIDIDQKSLEQLNEVAGSWPWPRAIHAEMIDILAAQHPRAIVFDILFNEPDTFRPDSDALLRDTALAHDSLYFPYVLLGDGQPTRFASLPAETGIVARPGAPASAGAPLLLPSVLPPKAWRGGLINFDADHDGIGRHYLVDSVVNGWMIPSMPARVARDLGWAVPTMSRLRLNWTPLHQHVSFGDLYLDANREQPQRPRDEFAGKIVVIGTAAPGLMDLRPTPLSQTYPGVEILASALDNLQKGNWLTGPDRLYFAPLALLLCALLWLGFARGVNTLWLGVGLALATLAAFAAMWLALDINRYWSLTGAIGWAWTYFWLAALLAYLGERARREQAVQLFGRFLDKRVVRDLVESGQIDSRSGASSRQVSVLFSDIRGFTSLSETRPPEEIVNLLNRYFSRQVEVIFRHGGTLDKFIGDAIMAFWGAPVDDPHHAEHAVAAALEMSRELEAFKRELAEQGVDFDIGIGIHSGPAVVGFIGAQARLDYTAIGDTVNLASRIEGETKGVARVLVSEATRDACDGRFGFVERGLHHVKGRGQPVRLFEPHAIDSNEKDTSA</sequence>
<feature type="transmembrane region" description="Helical" evidence="7">
    <location>
        <begin position="307"/>
        <end position="324"/>
    </location>
</feature>
<organism evidence="9 10">
    <name type="scientific">Chitiniphilus eburneus</name>
    <dbReference type="NCBI Taxonomy" id="2571148"/>
    <lineage>
        <taxon>Bacteria</taxon>
        <taxon>Pseudomonadati</taxon>
        <taxon>Pseudomonadota</taxon>
        <taxon>Betaproteobacteria</taxon>
        <taxon>Neisseriales</taxon>
        <taxon>Chitinibacteraceae</taxon>
        <taxon>Chitiniphilus</taxon>
    </lineage>
</organism>
<evidence type="ECO:0000256" key="5">
    <source>
        <dbReference type="ARBA" id="ARBA00022989"/>
    </source>
</evidence>
<keyword evidence="5 7" id="KW-1133">Transmembrane helix</keyword>
<dbReference type="Proteomes" id="UP000310016">
    <property type="component" value="Unassembled WGS sequence"/>
</dbReference>
<dbReference type="Gene3D" id="3.30.70.1230">
    <property type="entry name" value="Nucleotide cyclase"/>
    <property type="match status" value="1"/>
</dbReference>
<dbReference type="EMBL" id="SUMF01000015">
    <property type="protein sequence ID" value="TJZ72076.1"/>
    <property type="molecule type" value="Genomic_DNA"/>
</dbReference>
<dbReference type="SMART" id="SM00044">
    <property type="entry name" value="CYCc"/>
    <property type="match status" value="1"/>
</dbReference>